<protein>
    <submittedName>
        <fullName evidence="2">Uncharacterized protein</fullName>
    </submittedName>
</protein>
<keyword evidence="1" id="KW-0472">Membrane</keyword>
<name>A0A9N9PPF4_9HELO</name>
<gene>
    <name evidence="2" type="ORF">HYFRA_00014082</name>
</gene>
<reference evidence="2" key="1">
    <citation type="submission" date="2021-07" db="EMBL/GenBank/DDBJ databases">
        <authorList>
            <person name="Durling M."/>
        </authorList>
    </citation>
    <scope>NUCLEOTIDE SEQUENCE</scope>
</reference>
<keyword evidence="1" id="KW-1133">Transmembrane helix</keyword>
<keyword evidence="3" id="KW-1185">Reference proteome</keyword>
<dbReference type="EMBL" id="CAJVRL010000120">
    <property type="protein sequence ID" value="CAG8961924.1"/>
    <property type="molecule type" value="Genomic_DNA"/>
</dbReference>
<keyword evidence="1" id="KW-0812">Transmembrane</keyword>
<feature type="transmembrane region" description="Helical" evidence="1">
    <location>
        <begin position="49"/>
        <end position="70"/>
    </location>
</feature>
<sequence>MPKSKSFLTTNGPRALLPLHDGLHNGSHKAYRFLPYFNTGLEPSPPSPFWGYLVDLAILGSYFLVVRLTYESDEGFWAFPWHGNITWSQNRYFYLLLAISICANLCAFWCGYSEVLNPKTNWSRAEWINMAYYFYGTTGNQAKEWASSTGFYIGMLGFVLKKTHGTTKGSTPKTTSIGISWRCILQIRKQKRYSGSTT</sequence>
<proteinExistence type="predicted"/>
<feature type="transmembrane region" description="Helical" evidence="1">
    <location>
        <begin position="91"/>
        <end position="112"/>
    </location>
</feature>
<dbReference type="Proteomes" id="UP000696280">
    <property type="component" value="Unassembled WGS sequence"/>
</dbReference>
<evidence type="ECO:0000256" key="1">
    <source>
        <dbReference type="SAM" id="Phobius"/>
    </source>
</evidence>
<evidence type="ECO:0000313" key="3">
    <source>
        <dbReference type="Proteomes" id="UP000696280"/>
    </source>
</evidence>
<evidence type="ECO:0000313" key="2">
    <source>
        <dbReference type="EMBL" id="CAG8961924.1"/>
    </source>
</evidence>
<comment type="caution">
    <text evidence="2">The sequence shown here is derived from an EMBL/GenBank/DDBJ whole genome shotgun (WGS) entry which is preliminary data.</text>
</comment>
<accession>A0A9N9PPF4</accession>
<dbReference type="AlphaFoldDB" id="A0A9N9PPF4"/>
<organism evidence="2 3">
    <name type="scientific">Hymenoscyphus fraxineus</name>
    <dbReference type="NCBI Taxonomy" id="746836"/>
    <lineage>
        <taxon>Eukaryota</taxon>
        <taxon>Fungi</taxon>
        <taxon>Dikarya</taxon>
        <taxon>Ascomycota</taxon>
        <taxon>Pezizomycotina</taxon>
        <taxon>Leotiomycetes</taxon>
        <taxon>Helotiales</taxon>
        <taxon>Helotiaceae</taxon>
        <taxon>Hymenoscyphus</taxon>
    </lineage>
</organism>